<dbReference type="AlphaFoldDB" id="A0A224Y2I6"/>
<dbReference type="GO" id="GO:0004867">
    <property type="term" value="F:serine-type endopeptidase inhibitor activity"/>
    <property type="evidence" value="ECO:0007669"/>
    <property type="project" value="InterPro"/>
</dbReference>
<organism evidence="2">
    <name type="scientific">Rhipicephalus zambeziensis</name>
    <dbReference type="NCBI Taxonomy" id="60191"/>
    <lineage>
        <taxon>Eukaryota</taxon>
        <taxon>Metazoa</taxon>
        <taxon>Ecdysozoa</taxon>
        <taxon>Arthropoda</taxon>
        <taxon>Chelicerata</taxon>
        <taxon>Arachnida</taxon>
        <taxon>Acari</taxon>
        <taxon>Parasitiformes</taxon>
        <taxon>Ixodida</taxon>
        <taxon>Ixodoidea</taxon>
        <taxon>Ixodidae</taxon>
        <taxon>Rhipicephalinae</taxon>
        <taxon>Rhipicephalus</taxon>
        <taxon>Rhipicephalus</taxon>
    </lineage>
</organism>
<feature type="signal peptide" evidence="1">
    <location>
        <begin position="1"/>
        <end position="19"/>
    </location>
</feature>
<dbReference type="Gene3D" id="4.10.410.10">
    <property type="entry name" value="Pancreatic trypsin inhibitor Kunitz domain"/>
    <property type="match status" value="1"/>
</dbReference>
<sequence length="158" mass="18276">MRLCVIACILVVACPGLGASKNISDISERSTSRKHPYCWHVPSRAVAYCPDRYYSFRYTYNWYTQKCEDYIDCQSSTNGFGRREDCLRQCYPESICLKNQWSYGGTSRTWYTYDPEEDECMEAISTISAASLWPVSNLFSSALQCRRACKPAFVQDRR</sequence>
<dbReference type="SUPFAM" id="SSF57362">
    <property type="entry name" value="BPTI-like"/>
    <property type="match status" value="1"/>
</dbReference>
<protein>
    <submittedName>
        <fullName evidence="2">Pancreatic trypsin inhibitor</fullName>
    </submittedName>
</protein>
<keyword evidence="1" id="KW-0732">Signal</keyword>
<dbReference type="EMBL" id="GFPF01000631">
    <property type="protein sequence ID" value="MAA11777.1"/>
    <property type="molecule type" value="Transcribed_RNA"/>
</dbReference>
<feature type="chain" id="PRO_5012804644" evidence="1">
    <location>
        <begin position="20"/>
        <end position="158"/>
    </location>
</feature>
<reference evidence="2" key="1">
    <citation type="journal article" date="2017" name="Parasit. Vectors">
        <title>Sialotranscriptomics of Rhipicephalus zambeziensis reveals intricate expression profiles of secretory proteins and suggests tight temporal transcriptional regulation during blood-feeding.</title>
        <authorList>
            <person name="de Castro M.H."/>
            <person name="de Klerk D."/>
            <person name="Pienaar R."/>
            <person name="Rees D.J.G."/>
            <person name="Mans B.J."/>
        </authorList>
    </citation>
    <scope>NUCLEOTIDE SEQUENCE</scope>
    <source>
        <tissue evidence="2">Salivary glands</tissue>
    </source>
</reference>
<evidence type="ECO:0000256" key="1">
    <source>
        <dbReference type="SAM" id="SignalP"/>
    </source>
</evidence>
<evidence type="ECO:0000313" key="2">
    <source>
        <dbReference type="EMBL" id="MAA11777.1"/>
    </source>
</evidence>
<proteinExistence type="predicted"/>
<accession>A0A224Y2I6</accession>
<dbReference type="InterPro" id="IPR036880">
    <property type="entry name" value="Kunitz_BPTI_sf"/>
</dbReference>
<name>A0A224Y2I6_9ACAR</name>